<dbReference type="GO" id="GO:0046983">
    <property type="term" value="F:protein dimerization activity"/>
    <property type="evidence" value="ECO:0007669"/>
    <property type="project" value="InterPro"/>
</dbReference>
<comment type="caution">
    <text evidence="12">The sequence shown here is derived from an EMBL/GenBank/DDBJ whole genome shotgun (WGS) entry which is preliminary data.</text>
</comment>
<feature type="transmembrane region" description="Helical" evidence="11">
    <location>
        <begin position="104"/>
        <end position="125"/>
    </location>
</feature>
<dbReference type="OrthoDB" id="68611at2759"/>
<feature type="transmembrane region" description="Helical" evidence="11">
    <location>
        <begin position="137"/>
        <end position="158"/>
    </location>
</feature>
<dbReference type="GO" id="GO:0034220">
    <property type="term" value="P:monoatomic ion transmembrane transport"/>
    <property type="evidence" value="ECO:0007669"/>
    <property type="project" value="UniProtKB-KW"/>
</dbReference>
<gene>
    <name evidence="12" type="ORF">GIB67_021593</name>
</gene>
<dbReference type="GO" id="GO:0015743">
    <property type="term" value="P:malate transport"/>
    <property type="evidence" value="ECO:0007669"/>
    <property type="project" value="InterPro"/>
</dbReference>
<dbReference type="Proteomes" id="UP000541444">
    <property type="component" value="Unassembled WGS sequence"/>
</dbReference>
<dbReference type="PANTHER" id="PTHR31086">
    <property type="entry name" value="ALUMINUM-ACTIVATED MALATE TRANSPORTER 10"/>
    <property type="match status" value="1"/>
</dbReference>
<dbReference type="GO" id="GO:0000428">
    <property type="term" value="C:DNA-directed RNA polymerase complex"/>
    <property type="evidence" value="ECO:0007669"/>
    <property type="project" value="UniProtKB-KW"/>
</dbReference>
<evidence type="ECO:0000313" key="13">
    <source>
        <dbReference type="Proteomes" id="UP000541444"/>
    </source>
</evidence>
<dbReference type="AlphaFoldDB" id="A0A7J7ME15"/>
<keyword evidence="6 11" id="KW-1133">Transmembrane helix</keyword>
<dbReference type="InterPro" id="IPR020966">
    <property type="entry name" value="ALMT"/>
</dbReference>
<evidence type="ECO:0000256" key="1">
    <source>
        <dbReference type="ARBA" id="ARBA00004141"/>
    </source>
</evidence>
<dbReference type="EMBL" id="JACGCM010001588">
    <property type="protein sequence ID" value="KAF6152988.1"/>
    <property type="molecule type" value="Genomic_DNA"/>
</dbReference>
<keyword evidence="4" id="KW-0240">DNA-directed RNA polymerase</keyword>
<evidence type="ECO:0000256" key="5">
    <source>
        <dbReference type="ARBA" id="ARBA00022692"/>
    </source>
</evidence>
<feature type="non-terminal residue" evidence="12">
    <location>
        <position position="1"/>
    </location>
</feature>
<comment type="similarity">
    <text evidence="2">Belongs to the aromatic acid exporter (TC 2.A.85) family.</text>
</comment>
<keyword evidence="8 11" id="KW-0472">Membrane</keyword>
<comment type="subcellular location">
    <subcellularLocation>
        <location evidence="1">Membrane</location>
        <topology evidence="1">Multi-pass membrane protein</topology>
    </subcellularLocation>
</comment>
<evidence type="ECO:0000256" key="6">
    <source>
        <dbReference type="ARBA" id="ARBA00022989"/>
    </source>
</evidence>
<keyword evidence="7" id="KW-0406">Ion transport</keyword>
<organism evidence="12 13">
    <name type="scientific">Kingdonia uniflora</name>
    <dbReference type="NCBI Taxonomy" id="39325"/>
    <lineage>
        <taxon>Eukaryota</taxon>
        <taxon>Viridiplantae</taxon>
        <taxon>Streptophyta</taxon>
        <taxon>Embryophyta</taxon>
        <taxon>Tracheophyta</taxon>
        <taxon>Spermatophyta</taxon>
        <taxon>Magnoliopsida</taxon>
        <taxon>Ranunculales</taxon>
        <taxon>Circaeasteraceae</taxon>
        <taxon>Kingdonia</taxon>
    </lineage>
</organism>
<keyword evidence="3" id="KW-0813">Transport</keyword>
<evidence type="ECO:0000256" key="7">
    <source>
        <dbReference type="ARBA" id="ARBA00023065"/>
    </source>
</evidence>
<dbReference type="InterPro" id="IPR036643">
    <property type="entry name" value="RNApol_insert_sf"/>
</dbReference>
<keyword evidence="9" id="KW-0804">Transcription</keyword>
<feature type="transmembrane region" description="Helical" evidence="11">
    <location>
        <begin position="48"/>
        <end position="66"/>
    </location>
</feature>
<dbReference type="SUPFAM" id="SSF56553">
    <property type="entry name" value="Insert subdomain of RNA polymerase alpha subunit"/>
    <property type="match status" value="1"/>
</dbReference>
<protein>
    <submittedName>
        <fullName evidence="12">Uncharacterized protein</fullName>
    </submittedName>
</protein>
<dbReference type="GO" id="GO:0006351">
    <property type="term" value="P:DNA-templated transcription"/>
    <property type="evidence" value="ECO:0007669"/>
    <property type="project" value="InterPro"/>
</dbReference>
<evidence type="ECO:0000256" key="2">
    <source>
        <dbReference type="ARBA" id="ARBA00007079"/>
    </source>
</evidence>
<dbReference type="Gene3D" id="3.30.1360.10">
    <property type="entry name" value="RNA polymerase, RBP11-like subunit"/>
    <property type="match status" value="1"/>
</dbReference>
<evidence type="ECO:0000256" key="10">
    <source>
        <dbReference type="ARBA" id="ARBA00023303"/>
    </source>
</evidence>
<feature type="transmembrane region" description="Helical" evidence="11">
    <location>
        <begin position="78"/>
        <end position="98"/>
    </location>
</feature>
<sequence>MSDDLMEKVSAFGERLKIISAEVGRKVTTVSGPLLTIYFSGASLAKGLNWGIATLLAGALGVRVYHLACMAGDRGEPIVLSILIFLLAAAATFSRFIPNIKARYDYGVVIFILMFSLVSVSGYRVDQILELVHQRLSMIMIGGAICIIISISVCPVWAGEDLKKLIALNLEKLADFLEGFAGEYFGNEGDGKGGMDSKADKSFLEGYKSVLNSKTTEETMVPQVFKKHIQEACTRMSLESGKRWQWYIPLNERGFGVLGFSFTIHGVKEFVLILGNYVIECWVELGIIIVKLRHGQELRLRTIARKGIGKDHAKWSPVATVTFMYEPDIHINEDLMETLTLEDKNNWVESSPTKVFDIDPNTQH</sequence>
<keyword evidence="10" id="KW-0407">Ion channel</keyword>
<evidence type="ECO:0000256" key="9">
    <source>
        <dbReference type="ARBA" id="ARBA00023163"/>
    </source>
</evidence>
<evidence type="ECO:0000256" key="11">
    <source>
        <dbReference type="SAM" id="Phobius"/>
    </source>
</evidence>
<dbReference type="InterPro" id="IPR036603">
    <property type="entry name" value="RBP11-like"/>
</dbReference>
<evidence type="ECO:0000313" key="12">
    <source>
        <dbReference type="EMBL" id="KAF6152988.1"/>
    </source>
</evidence>
<name>A0A7J7ME15_9MAGN</name>
<evidence type="ECO:0000256" key="3">
    <source>
        <dbReference type="ARBA" id="ARBA00022448"/>
    </source>
</evidence>
<accession>A0A7J7ME15</accession>
<keyword evidence="13" id="KW-1185">Reference proteome</keyword>
<evidence type="ECO:0000256" key="4">
    <source>
        <dbReference type="ARBA" id="ARBA00022478"/>
    </source>
</evidence>
<evidence type="ECO:0000256" key="8">
    <source>
        <dbReference type="ARBA" id="ARBA00023136"/>
    </source>
</evidence>
<dbReference type="GO" id="GO:0016020">
    <property type="term" value="C:membrane"/>
    <property type="evidence" value="ECO:0007669"/>
    <property type="project" value="UniProtKB-SubCell"/>
</dbReference>
<reference evidence="12 13" key="1">
    <citation type="journal article" date="2020" name="IScience">
        <title>Genome Sequencing of the Endangered Kingdonia uniflora (Circaeasteraceae, Ranunculales) Reveals Potential Mechanisms of Evolutionary Specialization.</title>
        <authorList>
            <person name="Sun Y."/>
            <person name="Deng T."/>
            <person name="Zhang A."/>
            <person name="Moore M.J."/>
            <person name="Landis J.B."/>
            <person name="Lin N."/>
            <person name="Zhang H."/>
            <person name="Zhang X."/>
            <person name="Huang J."/>
            <person name="Zhang X."/>
            <person name="Sun H."/>
            <person name="Wang H."/>
        </authorList>
    </citation>
    <scope>NUCLEOTIDE SEQUENCE [LARGE SCALE GENOMIC DNA]</scope>
    <source>
        <strain evidence="12">TB1705</strain>
        <tissue evidence="12">Leaf</tissue>
    </source>
</reference>
<proteinExistence type="inferred from homology"/>
<dbReference type="Pfam" id="PF11744">
    <property type="entry name" value="ALMT"/>
    <property type="match status" value="1"/>
</dbReference>
<keyword evidence="5 11" id="KW-0812">Transmembrane</keyword>